<sequence>MDKKVYIILVNYNGSVDTIECIESLKVIEHSNYEIVVVDNNSTDENKKLLERYSNIAKIIFLDDNLGFSGANNKGIEEALKNNADYILLLNNDTIVEKDFLNVLVETATANNNKCAVTGKINYYYSKDKIWYGGGEISKWKGNAYHLNENRSSDEYGNEFSEVTFITGCMILIPIGVIKNIGLMSEDYFLYFEDVDFSQKILNGGFKLYYDPKSVIYHKVSASTGTVSNLFLYYYCRNRLIFIKNNLGFINRLSAYVVFSLARIKNIISKKENKDIVKEGVMDFLKNKKGKKFFKQDM</sequence>
<dbReference type="Proteomes" id="UP000016721">
    <property type="component" value="Unassembled WGS sequence"/>
</dbReference>
<reference evidence="6 7" key="1">
    <citation type="journal article" date="2013" name="Genome Announc.">
        <title>Draft Genome Sequence of the Hydrogen- and Ethanol-Producing Bacterium Clostridium intestinale Strain URNW.</title>
        <authorList>
            <person name="Lal S."/>
            <person name="Ramachandran U."/>
            <person name="Zhang X."/>
            <person name="Sparling R."/>
            <person name="Levin D.B."/>
        </authorList>
    </citation>
    <scope>NUCLEOTIDE SEQUENCE [LARGE SCALE GENOMIC DNA]</scope>
    <source>
        <strain evidence="6 7">URNW</strain>
    </source>
</reference>
<accession>U2Q7N4</accession>
<dbReference type="AlphaFoldDB" id="U2Q7N4"/>
<dbReference type="GO" id="GO:0016757">
    <property type="term" value="F:glycosyltransferase activity"/>
    <property type="evidence" value="ECO:0007669"/>
    <property type="project" value="UniProtKB-KW"/>
</dbReference>
<evidence type="ECO:0000256" key="4">
    <source>
        <dbReference type="ARBA" id="ARBA00022679"/>
    </source>
</evidence>
<evidence type="ECO:0000256" key="2">
    <source>
        <dbReference type="ARBA" id="ARBA00006739"/>
    </source>
</evidence>
<dbReference type="CDD" id="cd04186">
    <property type="entry name" value="GT_2_like_c"/>
    <property type="match status" value="1"/>
</dbReference>
<dbReference type="PATRIC" id="fig|1294142.3.peg.466"/>
<evidence type="ECO:0000259" key="5">
    <source>
        <dbReference type="Pfam" id="PF00535"/>
    </source>
</evidence>
<dbReference type="InterPro" id="IPR001173">
    <property type="entry name" value="Glyco_trans_2-like"/>
</dbReference>
<gene>
    <name evidence="6" type="ORF">CINTURNW_0487</name>
</gene>
<proteinExistence type="inferred from homology"/>
<dbReference type="PANTHER" id="PTHR43179">
    <property type="entry name" value="RHAMNOSYLTRANSFERASE WBBL"/>
    <property type="match status" value="1"/>
</dbReference>
<dbReference type="InterPro" id="IPR029044">
    <property type="entry name" value="Nucleotide-diphossugar_trans"/>
</dbReference>
<evidence type="ECO:0000256" key="3">
    <source>
        <dbReference type="ARBA" id="ARBA00022676"/>
    </source>
</evidence>
<dbReference type="HOGENOM" id="CLU_023845_4_1_9"/>
<dbReference type="STRING" id="1294142.CINTURNW_0487"/>
<dbReference type="Gene3D" id="3.90.550.10">
    <property type="entry name" value="Spore Coat Polysaccharide Biosynthesis Protein SpsA, Chain A"/>
    <property type="match status" value="1"/>
</dbReference>
<dbReference type="PANTHER" id="PTHR43179:SF12">
    <property type="entry name" value="GALACTOFURANOSYLTRANSFERASE GLFT2"/>
    <property type="match status" value="1"/>
</dbReference>
<dbReference type="Pfam" id="PF00535">
    <property type="entry name" value="Glycos_transf_2"/>
    <property type="match status" value="1"/>
</dbReference>
<dbReference type="eggNOG" id="COG1216">
    <property type="taxonomic scope" value="Bacteria"/>
</dbReference>
<feature type="domain" description="Glycosyltransferase 2-like" evidence="5">
    <location>
        <begin position="7"/>
        <end position="180"/>
    </location>
</feature>
<comment type="similarity">
    <text evidence="2">Belongs to the glycosyltransferase 2 family.</text>
</comment>
<keyword evidence="4 6" id="KW-0808">Transferase</keyword>
<evidence type="ECO:0000313" key="7">
    <source>
        <dbReference type="Proteomes" id="UP000016721"/>
    </source>
</evidence>
<keyword evidence="3" id="KW-0328">Glycosyltransferase</keyword>
<keyword evidence="7" id="KW-1185">Reference proteome</keyword>
<protein>
    <submittedName>
        <fullName evidence="6">Glycosyltransferase</fullName>
    </submittedName>
</protein>
<evidence type="ECO:0000256" key="1">
    <source>
        <dbReference type="ARBA" id="ARBA00004776"/>
    </source>
</evidence>
<comment type="caution">
    <text evidence="6">The sequence shown here is derived from an EMBL/GenBank/DDBJ whole genome shotgun (WGS) entry which is preliminary data.</text>
</comment>
<organism evidence="6 7">
    <name type="scientific">Clostridium intestinale URNW</name>
    <dbReference type="NCBI Taxonomy" id="1294142"/>
    <lineage>
        <taxon>Bacteria</taxon>
        <taxon>Bacillati</taxon>
        <taxon>Bacillota</taxon>
        <taxon>Clostridia</taxon>
        <taxon>Eubacteriales</taxon>
        <taxon>Clostridiaceae</taxon>
        <taxon>Clostridium</taxon>
    </lineage>
</organism>
<comment type="pathway">
    <text evidence="1">Cell wall biogenesis; cell wall polysaccharide biosynthesis.</text>
</comment>
<evidence type="ECO:0000313" key="6">
    <source>
        <dbReference type="EMBL" id="ERK32169.1"/>
    </source>
</evidence>
<dbReference type="SUPFAM" id="SSF53448">
    <property type="entry name" value="Nucleotide-diphospho-sugar transferases"/>
    <property type="match status" value="1"/>
</dbReference>
<name>U2Q7N4_9CLOT</name>
<dbReference type="EMBL" id="APJA01000006">
    <property type="protein sequence ID" value="ERK32169.1"/>
    <property type="molecule type" value="Genomic_DNA"/>
</dbReference>